<dbReference type="Proteomes" id="UP000694404">
    <property type="component" value="Unplaced"/>
</dbReference>
<evidence type="ECO:0000259" key="5">
    <source>
        <dbReference type="Pfam" id="PF01423"/>
    </source>
</evidence>
<dbReference type="AlphaFoldDB" id="A0A8C0H8I8"/>
<evidence type="ECO:0000256" key="4">
    <source>
        <dbReference type="PIRNR" id="PIRNR006609"/>
    </source>
</evidence>
<keyword evidence="4" id="KW-0507">mRNA processing</keyword>
<protein>
    <recommendedName>
        <fullName evidence="5">Sm domain-containing protein</fullName>
    </recommendedName>
</protein>
<evidence type="ECO:0000256" key="2">
    <source>
        <dbReference type="ARBA" id="ARBA00023187"/>
    </source>
</evidence>
<dbReference type="Pfam" id="PF01423">
    <property type="entry name" value="LSM"/>
    <property type="match status" value="1"/>
</dbReference>
<feature type="domain" description="Sm" evidence="5">
    <location>
        <begin position="6"/>
        <end position="38"/>
    </location>
</feature>
<dbReference type="PANTHER" id="PTHR11021">
    <property type="entry name" value="SMALL NUCLEAR RIBONUCLEOPROTEIN F SNRNP-F"/>
    <property type="match status" value="1"/>
</dbReference>
<dbReference type="PANTHER" id="PTHR11021:SF0">
    <property type="entry name" value="SMALL NUCLEAR RIBONUCLEOPROTEIN F"/>
    <property type="match status" value="1"/>
</dbReference>
<keyword evidence="3 4" id="KW-0687">Ribonucleoprotein</keyword>
<evidence type="ECO:0000313" key="6">
    <source>
        <dbReference type="Ensembl" id="ENSCABP00000018384.1"/>
    </source>
</evidence>
<organism evidence="6 7">
    <name type="scientific">Chelonoidis abingdonii</name>
    <name type="common">Abingdon island giant tortoise</name>
    <name type="synonym">Testudo abingdonii</name>
    <dbReference type="NCBI Taxonomy" id="106734"/>
    <lineage>
        <taxon>Eukaryota</taxon>
        <taxon>Metazoa</taxon>
        <taxon>Chordata</taxon>
        <taxon>Craniata</taxon>
        <taxon>Vertebrata</taxon>
        <taxon>Euteleostomi</taxon>
        <taxon>Archelosauria</taxon>
        <taxon>Testudinata</taxon>
        <taxon>Testudines</taxon>
        <taxon>Cryptodira</taxon>
        <taxon>Durocryptodira</taxon>
        <taxon>Testudinoidea</taxon>
        <taxon>Testudinidae</taxon>
        <taxon>Chelonoidis</taxon>
    </lineage>
</organism>
<evidence type="ECO:0000313" key="7">
    <source>
        <dbReference type="Proteomes" id="UP000694404"/>
    </source>
</evidence>
<dbReference type="Gene3D" id="2.30.30.100">
    <property type="match status" value="1"/>
</dbReference>
<reference evidence="6" key="2">
    <citation type="submission" date="2025-09" db="UniProtKB">
        <authorList>
            <consortium name="Ensembl"/>
        </authorList>
    </citation>
    <scope>IDENTIFICATION</scope>
</reference>
<evidence type="ECO:0000256" key="1">
    <source>
        <dbReference type="ARBA" id="ARBA00022728"/>
    </source>
</evidence>
<keyword evidence="4" id="KW-0539">Nucleus</keyword>
<proteinExistence type="inferred from homology"/>
<dbReference type="GO" id="GO:0005685">
    <property type="term" value="C:U1 snRNP"/>
    <property type="evidence" value="ECO:0007669"/>
    <property type="project" value="TreeGrafter"/>
</dbReference>
<dbReference type="GO" id="GO:0034715">
    <property type="term" value="C:pICln-Sm protein complex"/>
    <property type="evidence" value="ECO:0007669"/>
    <property type="project" value="TreeGrafter"/>
</dbReference>
<dbReference type="SUPFAM" id="SSF50182">
    <property type="entry name" value="Sm-like ribonucleoproteins"/>
    <property type="match status" value="1"/>
</dbReference>
<name>A0A8C0H8I8_CHEAB</name>
<reference evidence="6" key="1">
    <citation type="submission" date="2025-08" db="UniProtKB">
        <authorList>
            <consortium name="Ensembl"/>
        </authorList>
    </citation>
    <scope>IDENTIFICATION</scope>
</reference>
<dbReference type="InterPro" id="IPR010920">
    <property type="entry name" value="LSM_dom_sf"/>
</dbReference>
<sequence length="102" mass="10985">MLSSSILSELTEKPVMVKLKSGMEYNGYLVSVDSYMNIRSIACSGKTPGGPDRFVYLLPLQANGGCGKWPRPRDVLAALPLAWSGELWPVGATISQTCGHGR</sequence>
<dbReference type="GO" id="GO:0003723">
    <property type="term" value="F:RNA binding"/>
    <property type="evidence" value="ECO:0007669"/>
    <property type="project" value="UniProtKB-UniRule"/>
</dbReference>
<evidence type="ECO:0000256" key="3">
    <source>
        <dbReference type="ARBA" id="ARBA00023274"/>
    </source>
</evidence>
<keyword evidence="1 4" id="KW-0747">Spliceosome</keyword>
<comment type="similarity">
    <text evidence="4">Belongs to the snRNP Sm proteins family. SmF/LSm6 subfamily.</text>
</comment>
<dbReference type="GO" id="GO:0071013">
    <property type="term" value="C:catalytic step 2 spliceosome"/>
    <property type="evidence" value="ECO:0007669"/>
    <property type="project" value="TreeGrafter"/>
</dbReference>
<keyword evidence="2 4" id="KW-0508">mRNA splicing</keyword>
<accession>A0A8C0H8I8</accession>
<dbReference type="GO" id="GO:0000398">
    <property type="term" value="P:mRNA splicing, via spliceosome"/>
    <property type="evidence" value="ECO:0007669"/>
    <property type="project" value="InterPro"/>
</dbReference>
<comment type="subcellular location">
    <subcellularLocation>
        <location evidence="4">Nucleus</location>
    </subcellularLocation>
</comment>
<keyword evidence="7" id="KW-1185">Reference proteome</keyword>
<dbReference type="InterPro" id="IPR016487">
    <property type="entry name" value="Lsm6/sSmF"/>
</dbReference>
<keyword evidence="4" id="KW-0694">RNA-binding</keyword>
<dbReference type="Ensembl" id="ENSCABT00000020144.1">
    <property type="protein sequence ID" value="ENSCABP00000018384.1"/>
    <property type="gene ID" value="ENSCABG00000013607.1"/>
</dbReference>
<dbReference type="InterPro" id="IPR001163">
    <property type="entry name" value="Sm_dom_euk/arc"/>
</dbReference>